<name>A0A2I0W2S1_9ASPA</name>
<reference evidence="2 3" key="2">
    <citation type="journal article" date="2017" name="Nature">
        <title>The Apostasia genome and the evolution of orchids.</title>
        <authorList>
            <person name="Zhang G.Q."/>
            <person name="Liu K.W."/>
            <person name="Li Z."/>
            <person name="Lohaus R."/>
            <person name="Hsiao Y.Y."/>
            <person name="Niu S.C."/>
            <person name="Wang J.Y."/>
            <person name="Lin Y.C."/>
            <person name="Xu Q."/>
            <person name="Chen L.J."/>
            <person name="Yoshida K."/>
            <person name="Fujiwara S."/>
            <person name="Wang Z.W."/>
            <person name="Zhang Y.Q."/>
            <person name="Mitsuda N."/>
            <person name="Wang M."/>
            <person name="Liu G.H."/>
            <person name="Pecoraro L."/>
            <person name="Huang H.X."/>
            <person name="Xiao X.J."/>
            <person name="Lin M."/>
            <person name="Wu X.Y."/>
            <person name="Wu W.L."/>
            <person name="Chen Y.Y."/>
            <person name="Chang S.B."/>
            <person name="Sakamoto S."/>
            <person name="Ohme-Takagi M."/>
            <person name="Yagi M."/>
            <person name="Zeng S.J."/>
            <person name="Shen C.Y."/>
            <person name="Yeh C.M."/>
            <person name="Luo Y.B."/>
            <person name="Tsai W.C."/>
            <person name="Van de Peer Y."/>
            <person name="Liu Z.J."/>
        </authorList>
    </citation>
    <scope>NUCLEOTIDE SEQUENCE [LARGE SCALE GENOMIC DNA]</scope>
    <source>
        <tissue evidence="2">The whole plant</tissue>
    </source>
</reference>
<sequence length="101" mass="11533">MLKQLEGVSGVKWKSPTELMIDPKPLPAMRVSTSKQLLNQVGTSKSRKVKSSKKKTKLKKPREKKTATQRVIDSLDEYYQAVRCPIKLADFMKGLKIEEEK</sequence>
<evidence type="ECO:0000256" key="1">
    <source>
        <dbReference type="SAM" id="MobiDB-lite"/>
    </source>
</evidence>
<dbReference type="AlphaFoldDB" id="A0A2I0W2S1"/>
<gene>
    <name evidence="2" type="ORF">MA16_Dca026519</name>
</gene>
<reference evidence="2 3" key="1">
    <citation type="journal article" date="2016" name="Sci. Rep.">
        <title>The Dendrobium catenatum Lindl. genome sequence provides insights into polysaccharide synthase, floral development and adaptive evolution.</title>
        <authorList>
            <person name="Zhang G.Q."/>
            <person name="Xu Q."/>
            <person name="Bian C."/>
            <person name="Tsai W.C."/>
            <person name="Yeh C.M."/>
            <person name="Liu K.W."/>
            <person name="Yoshida K."/>
            <person name="Zhang L.S."/>
            <person name="Chang S.B."/>
            <person name="Chen F."/>
            <person name="Shi Y."/>
            <person name="Su Y.Y."/>
            <person name="Zhang Y.Q."/>
            <person name="Chen L.J."/>
            <person name="Yin Y."/>
            <person name="Lin M."/>
            <person name="Huang H."/>
            <person name="Deng H."/>
            <person name="Wang Z.W."/>
            <person name="Zhu S.L."/>
            <person name="Zhao X."/>
            <person name="Deng C."/>
            <person name="Niu S.C."/>
            <person name="Huang J."/>
            <person name="Wang M."/>
            <person name="Liu G.H."/>
            <person name="Yang H.J."/>
            <person name="Xiao X.J."/>
            <person name="Hsiao Y.Y."/>
            <person name="Wu W.L."/>
            <person name="Chen Y.Y."/>
            <person name="Mitsuda N."/>
            <person name="Ohme-Takagi M."/>
            <person name="Luo Y.B."/>
            <person name="Van de Peer Y."/>
            <person name="Liu Z.J."/>
        </authorList>
    </citation>
    <scope>NUCLEOTIDE SEQUENCE [LARGE SCALE GENOMIC DNA]</scope>
    <source>
        <tissue evidence="2">The whole plant</tissue>
    </source>
</reference>
<proteinExistence type="predicted"/>
<feature type="compositionally biased region" description="Basic residues" evidence="1">
    <location>
        <begin position="45"/>
        <end position="63"/>
    </location>
</feature>
<organism evidence="2 3">
    <name type="scientific">Dendrobium catenatum</name>
    <dbReference type="NCBI Taxonomy" id="906689"/>
    <lineage>
        <taxon>Eukaryota</taxon>
        <taxon>Viridiplantae</taxon>
        <taxon>Streptophyta</taxon>
        <taxon>Embryophyta</taxon>
        <taxon>Tracheophyta</taxon>
        <taxon>Spermatophyta</taxon>
        <taxon>Magnoliopsida</taxon>
        <taxon>Liliopsida</taxon>
        <taxon>Asparagales</taxon>
        <taxon>Orchidaceae</taxon>
        <taxon>Epidendroideae</taxon>
        <taxon>Malaxideae</taxon>
        <taxon>Dendrobiinae</taxon>
        <taxon>Dendrobium</taxon>
    </lineage>
</organism>
<evidence type="ECO:0000313" key="2">
    <source>
        <dbReference type="EMBL" id="PKU69955.1"/>
    </source>
</evidence>
<protein>
    <submittedName>
        <fullName evidence="2">Uncharacterized protein</fullName>
    </submittedName>
</protein>
<dbReference type="EMBL" id="KZ502974">
    <property type="protein sequence ID" value="PKU69955.1"/>
    <property type="molecule type" value="Genomic_DNA"/>
</dbReference>
<dbReference type="Proteomes" id="UP000233837">
    <property type="component" value="Unassembled WGS sequence"/>
</dbReference>
<feature type="region of interest" description="Disordered" evidence="1">
    <location>
        <begin position="36"/>
        <end position="66"/>
    </location>
</feature>
<keyword evidence="3" id="KW-1185">Reference proteome</keyword>
<evidence type="ECO:0000313" key="3">
    <source>
        <dbReference type="Proteomes" id="UP000233837"/>
    </source>
</evidence>
<accession>A0A2I0W2S1</accession>